<accession>A0A918N7B0</accession>
<feature type="domain" description="Dienelactone hydrolase" evidence="2">
    <location>
        <begin position="41"/>
        <end position="253"/>
    </location>
</feature>
<keyword evidence="3" id="KW-0378">Hydrolase</keyword>
<evidence type="ECO:0000256" key="1">
    <source>
        <dbReference type="SAM" id="SignalP"/>
    </source>
</evidence>
<dbReference type="Gene3D" id="3.40.50.1820">
    <property type="entry name" value="alpha/beta hydrolase"/>
    <property type="match status" value="1"/>
</dbReference>
<gene>
    <name evidence="3" type="ORF">GCM10007392_06740</name>
</gene>
<dbReference type="InterPro" id="IPR029058">
    <property type="entry name" value="AB_hydrolase_fold"/>
</dbReference>
<dbReference type="RefSeq" id="WP_189607089.1">
    <property type="nucleotide sequence ID" value="NZ_BMXR01000002.1"/>
</dbReference>
<evidence type="ECO:0000259" key="2">
    <source>
        <dbReference type="Pfam" id="PF01738"/>
    </source>
</evidence>
<dbReference type="EMBL" id="BMXR01000002">
    <property type="protein sequence ID" value="GGX42800.1"/>
    <property type="molecule type" value="Genomic_DNA"/>
</dbReference>
<keyword evidence="1" id="KW-0732">Signal</keyword>
<evidence type="ECO:0000313" key="3">
    <source>
        <dbReference type="EMBL" id="GGX42800.1"/>
    </source>
</evidence>
<protein>
    <submittedName>
        <fullName evidence="3">Dienelactone hydrolase</fullName>
    </submittedName>
</protein>
<evidence type="ECO:0000313" key="4">
    <source>
        <dbReference type="Proteomes" id="UP000626148"/>
    </source>
</evidence>
<dbReference type="InterPro" id="IPR002925">
    <property type="entry name" value="Dienelactn_hydro"/>
</dbReference>
<name>A0A918N7B0_9GAMM</name>
<dbReference type="SUPFAM" id="SSF53474">
    <property type="entry name" value="alpha/beta-Hydrolases"/>
    <property type="match status" value="1"/>
</dbReference>
<dbReference type="GO" id="GO:0016787">
    <property type="term" value="F:hydrolase activity"/>
    <property type="evidence" value="ECO:0007669"/>
    <property type="project" value="UniProtKB-KW"/>
</dbReference>
<dbReference type="Proteomes" id="UP000626148">
    <property type="component" value="Unassembled WGS sequence"/>
</dbReference>
<dbReference type="PANTHER" id="PTHR22946:SF0">
    <property type="entry name" value="DIENELACTONE HYDROLASE DOMAIN-CONTAINING PROTEIN"/>
    <property type="match status" value="1"/>
</dbReference>
<keyword evidence="4" id="KW-1185">Reference proteome</keyword>
<feature type="signal peptide" evidence="1">
    <location>
        <begin position="1"/>
        <end position="25"/>
    </location>
</feature>
<proteinExistence type="predicted"/>
<organism evidence="3 4">
    <name type="scientific">Saccharospirillum salsuginis</name>
    <dbReference type="NCBI Taxonomy" id="418750"/>
    <lineage>
        <taxon>Bacteria</taxon>
        <taxon>Pseudomonadati</taxon>
        <taxon>Pseudomonadota</taxon>
        <taxon>Gammaproteobacteria</taxon>
        <taxon>Oceanospirillales</taxon>
        <taxon>Saccharospirillaceae</taxon>
        <taxon>Saccharospirillum</taxon>
    </lineage>
</organism>
<reference evidence="3" key="1">
    <citation type="journal article" date="2014" name="Int. J. Syst. Evol. Microbiol.">
        <title>Complete genome sequence of Corynebacterium casei LMG S-19264T (=DSM 44701T), isolated from a smear-ripened cheese.</title>
        <authorList>
            <consortium name="US DOE Joint Genome Institute (JGI-PGF)"/>
            <person name="Walter F."/>
            <person name="Albersmeier A."/>
            <person name="Kalinowski J."/>
            <person name="Ruckert C."/>
        </authorList>
    </citation>
    <scope>NUCLEOTIDE SEQUENCE</scope>
    <source>
        <strain evidence="3">KCTC 22169</strain>
    </source>
</reference>
<comment type="caution">
    <text evidence="3">The sequence shown here is derived from an EMBL/GenBank/DDBJ whole genome shotgun (WGS) entry which is preliminary data.</text>
</comment>
<dbReference type="AlphaFoldDB" id="A0A918N7B0"/>
<reference evidence="3" key="2">
    <citation type="submission" date="2020-09" db="EMBL/GenBank/DDBJ databases">
        <authorList>
            <person name="Sun Q."/>
            <person name="Kim S."/>
        </authorList>
    </citation>
    <scope>NUCLEOTIDE SEQUENCE</scope>
    <source>
        <strain evidence="3">KCTC 22169</strain>
    </source>
</reference>
<sequence length="256" mass="27335">MRLKTLTTSLCSLALAVSVSATAYAEIVAEPHVYQVGEMNFKGYVAYNENLPATRGTVLIVHDWDGLTEYEMRRAEMLAAQGYTAFAIDVYGEGRLPTSLEENRARSGEMYSNRSAFQQRLQGALDEVTNIAGGTDDVVVIGYCFGGAGVLELARTGAETEGYVSFHGGLGLPDGQNYNNVAAPVMLQHGSADPVSGMSDLAALIDDLQAAGVEHSAQIHGGARHAFTVHGSGDYDLEADQASWHALLGFLSERLD</sequence>
<dbReference type="PANTHER" id="PTHR22946">
    <property type="entry name" value="DIENELACTONE HYDROLASE DOMAIN-CONTAINING PROTEIN-RELATED"/>
    <property type="match status" value="1"/>
</dbReference>
<dbReference type="Pfam" id="PF01738">
    <property type="entry name" value="DLH"/>
    <property type="match status" value="1"/>
</dbReference>
<dbReference type="InterPro" id="IPR050261">
    <property type="entry name" value="FrsA_esterase"/>
</dbReference>
<feature type="chain" id="PRO_5037586572" evidence="1">
    <location>
        <begin position="26"/>
        <end position="256"/>
    </location>
</feature>